<gene>
    <name evidence="1" type="ORF">OR16_00700</name>
</gene>
<dbReference type="AlphaFoldDB" id="H1RY27"/>
<evidence type="ECO:0000313" key="1">
    <source>
        <dbReference type="EMBL" id="EHP44800.1"/>
    </source>
</evidence>
<accession>H1RY27</accession>
<evidence type="ECO:0008006" key="3">
    <source>
        <dbReference type="Google" id="ProtNLM"/>
    </source>
</evidence>
<proteinExistence type="predicted"/>
<sequence>MALVSSTDLRLSHLRFPFAVRVDALHGSARLRDANARREVTPGNPFVVPAFAYFDCDLLPAAGHRTAITLQEVPDDACPRMTLATLPGCPCHAEKHWSRALASEMFRLPRLPWNAALVAQRWEVTPRLVRARLFAEGEALGVLLREQRVARAVYLLASGSGVRPEWLAAQVGLGRVAALTSACANALGPAALSLFETNDERATPSGSPPRLHLAA</sequence>
<dbReference type="PATRIC" id="fig|1127483.3.peg.147"/>
<dbReference type="OrthoDB" id="8925196at2"/>
<reference evidence="1 2" key="1">
    <citation type="journal article" date="2012" name="J. Bacteriol.">
        <title>De Novo Genome Project of Cupriavidus basilensis OR16.</title>
        <authorList>
            <person name="Cserhati M."/>
            <person name="Kriszt B."/>
            <person name="Szoboszlay S."/>
            <person name="Toth A."/>
            <person name="Szabo I."/>
            <person name="Tancsics A."/>
            <person name="Nagy I."/>
            <person name="Horvath B."/>
            <person name="Nagy I."/>
            <person name="Kukolya J."/>
        </authorList>
    </citation>
    <scope>NUCLEOTIDE SEQUENCE [LARGE SCALE GENOMIC DNA]</scope>
    <source>
        <strain evidence="1 2">OR16</strain>
    </source>
</reference>
<evidence type="ECO:0000313" key="2">
    <source>
        <dbReference type="Proteomes" id="UP000005808"/>
    </source>
</evidence>
<name>H1RY27_9BURK</name>
<dbReference type="EMBL" id="AHJE01000002">
    <property type="protein sequence ID" value="EHP44800.1"/>
    <property type="molecule type" value="Genomic_DNA"/>
</dbReference>
<comment type="caution">
    <text evidence="1">The sequence shown here is derived from an EMBL/GenBank/DDBJ whole genome shotgun (WGS) entry which is preliminary data.</text>
</comment>
<dbReference type="Proteomes" id="UP000005808">
    <property type="component" value="Unassembled WGS sequence"/>
</dbReference>
<organism evidence="1 2">
    <name type="scientific">Cupriavidus basilensis OR16</name>
    <dbReference type="NCBI Taxonomy" id="1127483"/>
    <lineage>
        <taxon>Bacteria</taxon>
        <taxon>Pseudomonadati</taxon>
        <taxon>Pseudomonadota</taxon>
        <taxon>Betaproteobacteria</taxon>
        <taxon>Burkholderiales</taxon>
        <taxon>Burkholderiaceae</taxon>
        <taxon>Cupriavidus</taxon>
    </lineage>
</organism>
<protein>
    <recommendedName>
        <fullName evidence="3">AraC family transcriptional regulator</fullName>
    </recommendedName>
</protein>
<dbReference type="RefSeq" id="WP_006156034.1">
    <property type="nucleotide sequence ID" value="NZ_AHJE01000002.1"/>
</dbReference>